<name>A0AA86RBN2_9EUKA</name>
<dbReference type="AlphaFoldDB" id="A0AA86RBN2"/>
<accession>A0AA86RBN2</accession>
<dbReference type="Proteomes" id="UP001642409">
    <property type="component" value="Unassembled WGS sequence"/>
</dbReference>
<dbReference type="EMBL" id="CATOUU010001158">
    <property type="protein sequence ID" value="CAI9975046.1"/>
    <property type="molecule type" value="Genomic_DNA"/>
</dbReference>
<sequence>MSSIEQIISQIKAKAKNVQFIPEYVIEQWAKLIQDGKHSSYEEVPNNQIVMQEDSNNSDYKDEDDVNIEDDEEDCDDEEDYGDVVTVKNTQFVVCSGLVVPQQMLKDKIIPMINEEMKRLNIDVDDVYNALVEDE</sequence>
<comment type="caution">
    <text evidence="1">The sequence shown here is derived from an EMBL/GenBank/DDBJ whole genome shotgun (WGS) entry which is preliminary data.</text>
</comment>
<proteinExistence type="predicted"/>
<evidence type="ECO:0000313" key="3">
    <source>
        <dbReference type="Proteomes" id="UP001642409"/>
    </source>
</evidence>
<evidence type="ECO:0000313" key="2">
    <source>
        <dbReference type="EMBL" id="CAL6097489.1"/>
    </source>
</evidence>
<evidence type="ECO:0000313" key="1">
    <source>
        <dbReference type="EMBL" id="CAI9975046.1"/>
    </source>
</evidence>
<protein>
    <submittedName>
        <fullName evidence="1">Uncharacterized protein</fullName>
    </submittedName>
</protein>
<gene>
    <name evidence="1" type="ORF">HINF_LOCUS62691</name>
    <name evidence="2" type="ORF">HINF_LOCUS69039</name>
</gene>
<reference evidence="1" key="1">
    <citation type="submission" date="2023-06" db="EMBL/GenBank/DDBJ databases">
        <authorList>
            <person name="Kurt Z."/>
        </authorList>
    </citation>
    <scope>NUCLEOTIDE SEQUENCE</scope>
</reference>
<dbReference type="EMBL" id="CAXDID020000497">
    <property type="protein sequence ID" value="CAL6097489.1"/>
    <property type="molecule type" value="Genomic_DNA"/>
</dbReference>
<keyword evidence="3" id="KW-1185">Reference proteome</keyword>
<reference evidence="2 3" key="2">
    <citation type="submission" date="2024-07" db="EMBL/GenBank/DDBJ databases">
        <authorList>
            <person name="Akdeniz Z."/>
        </authorList>
    </citation>
    <scope>NUCLEOTIDE SEQUENCE [LARGE SCALE GENOMIC DNA]</scope>
</reference>
<organism evidence="1">
    <name type="scientific">Hexamita inflata</name>
    <dbReference type="NCBI Taxonomy" id="28002"/>
    <lineage>
        <taxon>Eukaryota</taxon>
        <taxon>Metamonada</taxon>
        <taxon>Diplomonadida</taxon>
        <taxon>Hexamitidae</taxon>
        <taxon>Hexamitinae</taxon>
        <taxon>Hexamita</taxon>
    </lineage>
</organism>